<dbReference type="InterPro" id="IPR038454">
    <property type="entry name" value="DnaA_N_sf"/>
</dbReference>
<dbReference type="InterPro" id="IPR024633">
    <property type="entry name" value="DnaA_N_dom"/>
</dbReference>
<keyword evidence="2" id="KW-0963">Cytoplasm</keyword>
<evidence type="ECO:0000256" key="5">
    <source>
        <dbReference type="ARBA" id="ARBA00022840"/>
    </source>
</evidence>
<dbReference type="Pfam" id="PF00308">
    <property type="entry name" value="Bac_DnaA"/>
    <property type="match status" value="1"/>
</dbReference>
<dbReference type="InterPro" id="IPR027417">
    <property type="entry name" value="P-loop_NTPase"/>
</dbReference>
<gene>
    <name evidence="10" type="ORF">MNBD_ALPHA09-2266</name>
</gene>
<dbReference type="AlphaFoldDB" id="A0A3B0SW69"/>
<keyword evidence="5" id="KW-0067">ATP-binding</keyword>
<evidence type="ECO:0000259" key="8">
    <source>
        <dbReference type="SMART" id="SM00382"/>
    </source>
</evidence>
<feature type="domain" description="Chromosomal replication initiator DnaA C-terminal" evidence="9">
    <location>
        <begin position="393"/>
        <end position="462"/>
    </location>
</feature>
<dbReference type="Gene3D" id="3.30.300.180">
    <property type="match status" value="1"/>
</dbReference>
<dbReference type="InterPro" id="IPR020591">
    <property type="entry name" value="Chromosome_initiator_DnaA-like"/>
</dbReference>
<evidence type="ECO:0000256" key="6">
    <source>
        <dbReference type="ARBA" id="ARBA00023121"/>
    </source>
</evidence>
<dbReference type="PRINTS" id="PR00051">
    <property type="entry name" value="DNAA"/>
</dbReference>
<dbReference type="InterPro" id="IPR003593">
    <property type="entry name" value="AAA+_ATPase"/>
</dbReference>
<comment type="similarity">
    <text evidence="1">Belongs to the DnaA family.</text>
</comment>
<organism evidence="10">
    <name type="scientific">hydrothermal vent metagenome</name>
    <dbReference type="NCBI Taxonomy" id="652676"/>
    <lineage>
        <taxon>unclassified sequences</taxon>
        <taxon>metagenomes</taxon>
        <taxon>ecological metagenomes</taxon>
    </lineage>
</organism>
<evidence type="ECO:0000256" key="1">
    <source>
        <dbReference type="ARBA" id="ARBA00006583"/>
    </source>
</evidence>
<dbReference type="HAMAP" id="MF_00377">
    <property type="entry name" value="DnaA_bact"/>
    <property type="match status" value="1"/>
</dbReference>
<name>A0A3B0SW69_9ZZZZ</name>
<evidence type="ECO:0000256" key="7">
    <source>
        <dbReference type="ARBA" id="ARBA00023125"/>
    </source>
</evidence>
<dbReference type="InterPro" id="IPR001957">
    <property type="entry name" value="Chromosome_initiator_DnaA"/>
</dbReference>
<dbReference type="GO" id="GO:0006270">
    <property type="term" value="P:DNA replication initiation"/>
    <property type="evidence" value="ECO:0007669"/>
    <property type="project" value="InterPro"/>
</dbReference>
<protein>
    <submittedName>
        <fullName evidence="10">Chromosomal replication initiator protein DnaA</fullName>
    </submittedName>
</protein>
<dbReference type="GO" id="GO:0006275">
    <property type="term" value="P:regulation of DNA replication"/>
    <property type="evidence" value="ECO:0007669"/>
    <property type="project" value="InterPro"/>
</dbReference>
<sequence>MTKAADDLKVMWERVMARLRAQIGDEIVSSWFSRMEVESLEAGSVSLSVPTKFLKSWTSSRYGDRLLSLWQLEEKKVTRIEIRVRQPGEAAVAKRAQAQANRADPASVAPDLAMACRVASASAANGPGSQAGGSGRERGTPLDARLTFDTFIVGRSNALAHAAAGRVTSARPGSGIEFNPLYIHGPVGVGKTHILNAMAWDIRRQNLGRKVMLLSAVRFMAGFVEALKARDVHGFKQSFADIDVLLIDDIQFLRGDKVQQEFCHIFNMAEAAGKQIVIAGDMAPSRLETLEERIRSRLSGGLAAPIGPVDPEMRRGILDARAKHLITSGQAAEIPSEVLNFIARRVQGSGRDLEGVLNQLVAQEKVGPTPITIDAAAAVIRDIVAETPARQIMIEDVLRAVTGHFNVSRADLLSSRRHKSIVYPRQVGMYLAKTLTTRSLPEIGRKFGGRDHTTVLHAVRKIERLVGEDVGVRNSVDVLRNVLRD</sequence>
<dbReference type="EMBL" id="UOEM01000007">
    <property type="protein sequence ID" value="VAW10195.1"/>
    <property type="molecule type" value="Genomic_DNA"/>
</dbReference>
<dbReference type="SMART" id="SM00382">
    <property type="entry name" value="AAA"/>
    <property type="match status" value="1"/>
</dbReference>
<dbReference type="PROSITE" id="PS01008">
    <property type="entry name" value="DNAA"/>
    <property type="match status" value="1"/>
</dbReference>
<feature type="domain" description="AAA+ ATPase" evidence="8">
    <location>
        <begin position="177"/>
        <end position="398"/>
    </location>
</feature>
<dbReference type="PANTHER" id="PTHR30050">
    <property type="entry name" value="CHROMOSOMAL REPLICATION INITIATOR PROTEIN DNAA"/>
    <property type="match status" value="1"/>
</dbReference>
<accession>A0A3B0SW69</accession>
<evidence type="ECO:0000313" key="10">
    <source>
        <dbReference type="EMBL" id="VAW10195.1"/>
    </source>
</evidence>
<dbReference type="SMART" id="SM00760">
    <property type="entry name" value="Bac_DnaA_C"/>
    <property type="match status" value="1"/>
</dbReference>
<dbReference type="PANTHER" id="PTHR30050:SF2">
    <property type="entry name" value="CHROMOSOMAL REPLICATION INITIATOR PROTEIN DNAA"/>
    <property type="match status" value="1"/>
</dbReference>
<evidence type="ECO:0000256" key="4">
    <source>
        <dbReference type="ARBA" id="ARBA00022741"/>
    </source>
</evidence>
<proteinExistence type="inferred from homology"/>
<evidence type="ECO:0000256" key="2">
    <source>
        <dbReference type="ARBA" id="ARBA00022490"/>
    </source>
</evidence>
<dbReference type="Gene3D" id="1.10.8.60">
    <property type="match status" value="1"/>
</dbReference>
<dbReference type="GO" id="GO:0003688">
    <property type="term" value="F:DNA replication origin binding"/>
    <property type="evidence" value="ECO:0007669"/>
    <property type="project" value="InterPro"/>
</dbReference>
<dbReference type="Gene3D" id="1.10.1750.10">
    <property type="match status" value="1"/>
</dbReference>
<keyword evidence="7" id="KW-0238">DNA-binding</keyword>
<keyword evidence="6" id="KW-0446">Lipid-binding</keyword>
<reference evidence="10" key="1">
    <citation type="submission" date="2018-06" db="EMBL/GenBank/DDBJ databases">
        <authorList>
            <person name="Zhirakovskaya E."/>
        </authorList>
    </citation>
    <scope>NUCLEOTIDE SEQUENCE</scope>
</reference>
<dbReference type="InterPro" id="IPR010921">
    <property type="entry name" value="Trp_repressor/repl_initiator"/>
</dbReference>
<dbReference type="CDD" id="cd00009">
    <property type="entry name" value="AAA"/>
    <property type="match status" value="1"/>
</dbReference>
<dbReference type="GO" id="GO:0005524">
    <property type="term" value="F:ATP binding"/>
    <property type="evidence" value="ECO:0007669"/>
    <property type="project" value="UniProtKB-KW"/>
</dbReference>
<keyword evidence="4" id="KW-0547">Nucleotide-binding</keyword>
<dbReference type="Pfam" id="PF11638">
    <property type="entry name" value="DnaA_N"/>
    <property type="match status" value="1"/>
</dbReference>
<evidence type="ECO:0000256" key="3">
    <source>
        <dbReference type="ARBA" id="ARBA00022705"/>
    </source>
</evidence>
<dbReference type="CDD" id="cd06571">
    <property type="entry name" value="Bac_DnaA_C"/>
    <property type="match status" value="1"/>
</dbReference>
<dbReference type="SUPFAM" id="SSF48295">
    <property type="entry name" value="TrpR-like"/>
    <property type="match status" value="1"/>
</dbReference>
<dbReference type="InterPro" id="IPR013317">
    <property type="entry name" value="DnaA_dom"/>
</dbReference>
<dbReference type="NCBIfam" id="TIGR00362">
    <property type="entry name" value="DnaA"/>
    <property type="match status" value="1"/>
</dbReference>
<evidence type="ECO:0000259" key="9">
    <source>
        <dbReference type="SMART" id="SM00760"/>
    </source>
</evidence>
<keyword evidence="3" id="KW-0235">DNA replication</keyword>
<dbReference type="InterPro" id="IPR013159">
    <property type="entry name" value="DnaA_C"/>
</dbReference>
<dbReference type="Pfam" id="PF08299">
    <property type="entry name" value="Bac_DnaA_C"/>
    <property type="match status" value="1"/>
</dbReference>
<dbReference type="GO" id="GO:0008289">
    <property type="term" value="F:lipid binding"/>
    <property type="evidence" value="ECO:0007669"/>
    <property type="project" value="UniProtKB-KW"/>
</dbReference>
<dbReference type="Gene3D" id="3.40.50.300">
    <property type="entry name" value="P-loop containing nucleotide triphosphate hydrolases"/>
    <property type="match status" value="1"/>
</dbReference>
<dbReference type="InterPro" id="IPR018312">
    <property type="entry name" value="Chromosome_initiator_DnaA_CS"/>
</dbReference>
<dbReference type="GO" id="GO:0005886">
    <property type="term" value="C:plasma membrane"/>
    <property type="evidence" value="ECO:0007669"/>
    <property type="project" value="TreeGrafter"/>
</dbReference>
<dbReference type="SUPFAM" id="SSF52540">
    <property type="entry name" value="P-loop containing nucleoside triphosphate hydrolases"/>
    <property type="match status" value="1"/>
</dbReference>